<sequence length="61" mass="6635">MMGYHSFGEMDFDGDGSTSLREILTALDVVKVPSRERPGSIDHLDAKGGTHVHVVRCPPGR</sequence>
<dbReference type="Proteomes" id="UP000297535">
    <property type="component" value="Unassembled WGS sequence"/>
</dbReference>
<name>A0A4Z0NFB0_9HYPH</name>
<reference evidence="1 2" key="1">
    <citation type="submission" date="2019-04" db="EMBL/GenBank/DDBJ databases">
        <authorList>
            <person name="Feng G."/>
            <person name="Zhu H."/>
        </authorList>
    </citation>
    <scope>NUCLEOTIDE SEQUENCE [LARGE SCALE GENOMIC DNA]</scope>
    <source>
        <strain evidence="1 2">6HR-1</strain>
    </source>
</reference>
<gene>
    <name evidence="1" type="ORF">EU555_30180</name>
</gene>
<evidence type="ECO:0000313" key="2">
    <source>
        <dbReference type="Proteomes" id="UP000297535"/>
    </source>
</evidence>
<evidence type="ECO:0008006" key="3">
    <source>
        <dbReference type="Google" id="ProtNLM"/>
    </source>
</evidence>
<dbReference type="OrthoDB" id="9894802at2"/>
<accession>A0A4Z0NFB0</accession>
<protein>
    <recommendedName>
        <fullName evidence="3">EF-hand domain-containing protein</fullName>
    </recommendedName>
</protein>
<proteinExistence type="predicted"/>
<comment type="caution">
    <text evidence="1">The sequence shown here is derived from an EMBL/GenBank/DDBJ whole genome shotgun (WGS) entry which is preliminary data.</text>
</comment>
<organism evidence="1 2">
    <name type="scientific">Methylobacterium nonmethylotrophicum</name>
    <dbReference type="NCBI Taxonomy" id="1141884"/>
    <lineage>
        <taxon>Bacteria</taxon>
        <taxon>Pseudomonadati</taxon>
        <taxon>Pseudomonadota</taxon>
        <taxon>Alphaproteobacteria</taxon>
        <taxon>Hyphomicrobiales</taxon>
        <taxon>Methylobacteriaceae</taxon>
        <taxon>Methylobacterium</taxon>
    </lineage>
</organism>
<evidence type="ECO:0000313" key="1">
    <source>
        <dbReference type="EMBL" id="TGD94983.1"/>
    </source>
</evidence>
<keyword evidence="2" id="KW-1185">Reference proteome</keyword>
<dbReference type="AlphaFoldDB" id="A0A4Z0NFB0"/>
<dbReference type="RefSeq" id="WP_135419037.1">
    <property type="nucleotide sequence ID" value="NZ_SRLB01000035.1"/>
</dbReference>
<dbReference type="EMBL" id="SRLB01000035">
    <property type="protein sequence ID" value="TGD94983.1"/>
    <property type="molecule type" value="Genomic_DNA"/>
</dbReference>